<dbReference type="Pfam" id="PF02368">
    <property type="entry name" value="Big_2"/>
    <property type="match status" value="1"/>
</dbReference>
<dbReference type="PROSITE" id="PS51257">
    <property type="entry name" value="PROKAR_LIPOPROTEIN"/>
    <property type="match status" value="1"/>
</dbReference>
<evidence type="ECO:0000313" key="2">
    <source>
        <dbReference type="EMBL" id="MEN7550531.1"/>
    </source>
</evidence>
<dbReference type="InterPro" id="IPR019545">
    <property type="entry name" value="DM13_domain"/>
</dbReference>
<gene>
    <name evidence="2" type="ORF">AAG747_21605</name>
</gene>
<feature type="domain" description="DM13" evidence="1">
    <location>
        <begin position="121"/>
        <end position="220"/>
    </location>
</feature>
<protein>
    <submittedName>
        <fullName evidence="2">DM13 domain-containing protein</fullName>
    </submittedName>
</protein>
<dbReference type="Proteomes" id="UP001403385">
    <property type="component" value="Unassembled WGS sequence"/>
</dbReference>
<proteinExistence type="predicted"/>
<comment type="caution">
    <text evidence="2">The sequence shown here is derived from an EMBL/GenBank/DDBJ whole genome shotgun (WGS) entry which is preliminary data.</text>
</comment>
<name>A0AAW9SC33_9BACT</name>
<evidence type="ECO:0000259" key="1">
    <source>
        <dbReference type="PROSITE" id="PS51549"/>
    </source>
</evidence>
<dbReference type="Gene3D" id="2.60.40.1080">
    <property type="match status" value="1"/>
</dbReference>
<dbReference type="AlphaFoldDB" id="A0AAW9SC33"/>
<dbReference type="SMART" id="SM00635">
    <property type="entry name" value="BID_2"/>
    <property type="match status" value="1"/>
</dbReference>
<dbReference type="SUPFAM" id="SSF49373">
    <property type="entry name" value="Invasin/intimin cell-adhesion fragments"/>
    <property type="match status" value="1"/>
</dbReference>
<dbReference type="InterPro" id="IPR003343">
    <property type="entry name" value="Big_2"/>
</dbReference>
<reference evidence="2 3" key="1">
    <citation type="submission" date="2024-04" db="EMBL/GenBank/DDBJ databases">
        <title>Novel genus in family Flammeovirgaceae.</title>
        <authorList>
            <person name="Nguyen T.H."/>
            <person name="Vuong T.Q."/>
            <person name="Le H."/>
            <person name="Kim S.-G."/>
        </authorList>
    </citation>
    <scope>NUCLEOTIDE SEQUENCE [LARGE SCALE GENOMIC DNA]</scope>
    <source>
        <strain evidence="2 3">JCM 23209</strain>
    </source>
</reference>
<dbReference type="EMBL" id="JBDKWZ010000014">
    <property type="protein sequence ID" value="MEN7550531.1"/>
    <property type="molecule type" value="Genomic_DNA"/>
</dbReference>
<dbReference type="RefSeq" id="WP_346823314.1">
    <property type="nucleotide sequence ID" value="NZ_JBDKWZ010000014.1"/>
</dbReference>
<dbReference type="PROSITE" id="PS51549">
    <property type="entry name" value="DM13"/>
    <property type="match status" value="1"/>
</dbReference>
<accession>A0AAW9SC33</accession>
<organism evidence="2 3">
    <name type="scientific">Rapidithrix thailandica</name>
    <dbReference type="NCBI Taxonomy" id="413964"/>
    <lineage>
        <taxon>Bacteria</taxon>
        <taxon>Pseudomonadati</taxon>
        <taxon>Bacteroidota</taxon>
        <taxon>Cytophagia</taxon>
        <taxon>Cytophagales</taxon>
        <taxon>Flammeovirgaceae</taxon>
        <taxon>Rapidithrix</taxon>
    </lineage>
</organism>
<evidence type="ECO:0000313" key="3">
    <source>
        <dbReference type="Proteomes" id="UP001403385"/>
    </source>
</evidence>
<dbReference type="Pfam" id="PF10517">
    <property type="entry name" value="DM13"/>
    <property type="match status" value="1"/>
</dbReference>
<sequence>MKTQLYILSLFLISMGCIGTDVLELTPVPPRLKITSSVLSLKVGESHQFAATYYDEYGETQAATVQWTSGNSSIIQIDPQGLAKALQAGKVYITAQAANLKDSVMVEAGEETIGSPTQRTGTLQGSNNYSVEGTFTLTDNGGSLTLRLEGNFKASNGPGLHVYMAHSSQSVAGGLDLGALKQVEGTQAYTLPSNVSINTYDYVIIYCKPFGVVFGNGMFSN</sequence>
<dbReference type="InterPro" id="IPR008964">
    <property type="entry name" value="Invasin/intimin_cell_adhesion"/>
</dbReference>
<keyword evidence="3" id="KW-1185">Reference proteome</keyword>